<evidence type="ECO:0000313" key="2">
    <source>
        <dbReference type="EMBL" id="MDT0269799.1"/>
    </source>
</evidence>
<protein>
    <recommendedName>
        <fullName evidence="4">DUF202 domain-containing protein</fullName>
    </recommendedName>
</protein>
<reference evidence="3" key="1">
    <citation type="submission" date="2023-07" db="EMBL/GenBank/DDBJ databases">
        <title>30 novel species of actinomycetes from the DSMZ collection.</title>
        <authorList>
            <person name="Nouioui I."/>
        </authorList>
    </citation>
    <scope>NUCLEOTIDE SEQUENCE [LARGE SCALE GENOMIC DNA]</scope>
    <source>
        <strain evidence="3">DSM 44915</strain>
    </source>
</reference>
<dbReference type="Proteomes" id="UP001183410">
    <property type="component" value="Unassembled WGS sequence"/>
</dbReference>
<sequence length="113" mass="10743">MAAVGRAGPVEPGGQAERTQLAWRRTTLAFALALALAARGLLWADSGVAVAGGAVAAGALLGGGFLALAQRRMAALAADPRAELGAGTALLAAAVVALLAVAAGVSLVGASTG</sequence>
<feature type="transmembrane region" description="Helical" evidence="1">
    <location>
        <begin position="27"/>
        <end position="44"/>
    </location>
</feature>
<keyword evidence="3" id="KW-1185">Reference proteome</keyword>
<feature type="transmembrane region" description="Helical" evidence="1">
    <location>
        <begin position="50"/>
        <end position="69"/>
    </location>
</feature>
<comment type="caution">
    <text evidence="2">The sequence shown here is derived from an EMBL/GenBank/DDBJ whole genome shotgun (WGS) entry which is preliminary data.</text>
</comment>
<evidence type="ECO:0008006" key="4">
    <source>
        <dbReference type="Google" id="ProtNLM"/>
    </source>
</evidence>
<dbReference type="RefSeq" id="WP_311669882.1">
    <property type="nucleotide sequence ID" value="NZ_JAVREO010000020.1"/>
</dbReference>
<organism evidence="2 3">
    <name type="scientific">Streptomyces chisholmiae</name>
    <dbReference type="NCBI Taxonomy" id="3075540"/>
    <lineage>
        <taxon>Bacteria</taxon>
        <taxon>Bacillati</taxon>
        <taxon>Actinomycetota</taxon>
        <taxon>Actinomycetes</taxon>
        <taxon>Kitasatosporales</taxon>
        <taxon>Streptomycetaceae</taxon>
        <taxon>Streptomyces</taxon>
    </lineage>
</organism>
<gene>
    <name evidence="2" type="ORF">RM844_26290</name>
</gene>
<keyword evidence="1" id="KW-1133">Transmembrane helix</keyword>
<name>A0ABU2JYI8_9ACTN</name>
<dbReference type="EMBL" id="JAVREO010000020">
    <property type="protein sequence ID" value="MDT0269799.1"/>
    <property type="molecule type" value="Genomic_DNA"/>
</dbReference>
<evidence type="ECO:0000256" key="1">
    <source>
        <dbReference type="SAM" id="Phobius"/>
    </source>
</evidence>
<keyword evidence="1" id="KW-0812">Transmembrane</keyword>
<accession>A0ABU2JYI8</accession>
<proteinExistence type="predicted"/>
<keyword evidence="1" id="KW-0472">Membrane</keyword>
<evidence type="ECO:0000313" key="3">
    <source>
        <dbReference type="Proteomes" id="UP001183410"/>
    </source>
</evidence>
<feature type="transmembrane region" description="Helical" evidence="1">
    <location>
        <begin position="89"/>
        <end position="110"/>
    </location>
</feature>